<keyword evidence="2" id="KW-1185">Reference proteome</keyword>
<sequence length="174" mass="19185">MTLLAAYLHCRAREITDTLVGLLISTVHRINARADTKVTSDFVAELKRVSGKENILFKMTEAALESPESRVEDVIYPAVPGGYTTLVSLLHEFKAKGTSYRQHKQRVFKASYTNHYRTGLNQILEVLEFGSTNTVHGSAFCAPCTSAGCSRPCGRSCDARRSGWWAPTDDATTP</sequence>
<protein>
    <recommendedName>
        <fullName evidence="3">Tn3 transposase DDE domain-containing protein</fullName>
    </recommendedName>
</protein>
<proteinExistence type="predicted"/>
<evidence type="ECO:0008006" key="3">
    <source>
        <dbReference type="Google" id="ProtNLM"/>
    </source>
</evidence>
<name>A0ABV9EKG6_9ACTN</name>
<accession>A0ABV9EKG6</accession>
<comment type="caution">
    <text evidence="1">The sequence shown here is derived from an EMBL/GenBank/DDBJ whole genome shotgun (WGS) entry which is preliminary data.</text>
</comment>
<gene>
    <name evidence="1" type="ORF">ACFO8L_28940</name>
</gene>
<evidence type="ECO:0000313" key="2">
    <source>
        <dbReference type="Proteomes" id="UP001595891"/>
    </source>
</evidence>
<organism evidence="1 2">
    <name type="scientific">Sphaerisporangium corydalis</name>
    <dbReference type="NCBI Taxonomy" id="1441875"/>
    <lineage>
        <taxon>Bacteria</taxon>
        <taxon>Bacillati</taxon>
        <taxon>Actinomycetota</taxon>
        <taxon>Actinomycetes</taxon>
        <taxon>Streptosporangiales</taxon>
        <taxon>Streptosporangiaceae</taxon>
        <taxon>Sphaerisporangium</taxon>
    </lineage>
</organism>
<evidence type="ECO:0000313" key="1">
    <source>
        <dbReference type="EMBL" id="MFC4590151.1"/>
    </source>
</evidence>
<reference evidence="2" key="1">
    <citation type="journal article" date="2019" name="Int. J. Syst. Evol. Microbiol.">
        <title>The Global Catalogue of Microorganisms (GCM) 10K type strain sequencing project: providing services to taxonomists for standard genome sequencing and annotation.</title>
        <authorList>
            <consortium name="The Broad Institute Genomics Platform"/>
            <consortium name="The Broad Institute Genome Sequencing Center for Infectious Disease"/>
            <person name="Wu L."/>
            <person name="Ma J."/>
        </authorList>
    </citation>
    <scope>NUCLEOTIDE SEQUENCE [LARGE SCALE GENOMIC DNA]</scope>
    <source>
        <strain evidence="2">CCUG 49560</strain>
    </source>
</reference>
<dbReference type="EMBL" id="JBHSFN010000021">
    <property type="protein sequence ID" value="MFC4590151.1"/>
    <property type="molecule type" value="Genomic_DNA"/>
</dbReference>
<dbReference type="RefSeq" id="WP_262843131.1">
    <property type="nucleotide sequence ID" value="NZ_JANZYP010000016.1"/>
</dbReference>
<dbReference type="Proteomes" id="UP001595891">
    <property type="component" value="Unassembled WGS sequence"/>
</dbReference>